<keyword evidence="2" id="KW-1185">Reference proteome</keyword>
<reference evidence="2" key="1">
    <citation type="journal article" date="2024" name="Proc. Natl. Acad. Sci. U.S.A.">
        <title>Extraordinary preservation of gene collinearity over three hundred million years revealed in homosporous lycophytes.</title>
        <authorList>
            <person name="Li C."/>
            <person name="Wickell D."/>
            <person name="Kuo L.Y."/>
            <person name="Chen X."/>
            <person name="Nie B."/>
            <person name="Liao X."/>
            <person name="Peng D."/>
            <person name="Ji J."/>
            <person name="Jenkins J."/>
            <person name="Williams M."/>
            <person name="Shu S."/>
            <person name="Plott C."/>
            <person name="Barry K."/>
            <person name="Rajasekar S."/>
            <person name="Grimwood J."/>
            <person name="Han X."/>
            <person name="Sun S."/>
            <person name="Hou Z."/>
            <person name="He W."/>
            <person name="Dai G."/>
            <person name="Sun C."/>
            <person name="Schmutz J."/>
            <person name="Leebens-Mack J.H."/>
            <person name="Li F.W."/>
            <person name="Wang L."/>
        </authorList>
    </citation>
    <scope>NUCLEOTIDE SEQUENCE [LARGE SCALE GENOMIC DNA]</scope>
    <source>
        <strain evidence="2">cv. PW_Plant_1</strain>
    </source>
</reference>
<dbReference type="EMBL" id="CM055092">
    <property type="protein sequence ID" value="KAJ7569201.1"/>
    <property type="molecule type" value="Genomic_DNA"/>
</dbReference>
<organism evidence="1 2">
    <name type="scientific">Diphasiastrum complanatum</name>
    <name type="common">Issler's clubmoss</name>
    <name type="synonym">Lycopodium complanatum</name>
    <dbReference type="NCBI Taxonomy" id="34168"/>
    <lineage>
        <taxon>Eukaryota</taxon>
        <taxon>Viridiplantae</taxon>
        <taxon>Streptophyta</taxon>
        <taxon>Embryophyta</taxon>
        <taxon>Tracheophyta</taxon>
        <taxon>Lycopodiopsida</taxon>
        <taxon>Lycopodiales</taxon>
        <taxon>Lycopodiaceae</taxon>
        <taxon>Lycopodioideae</taxon>
        <taxon>Diphasiastrum</taxon>
    </lineage>
</organism>
<evidence type="ECO:0000313" key="2">
    <source>
        <dbReference type="Proteomes" id="UP001162992"/>
    </source>
</evidence>
<accession>A0ACC2ERW2</accession>
<sequence>MISLHGGRKADDWLPVSGSRNTKWWYAAFHNVTTMVGAGVLSLPAAMVYLGCRTSMKSILVITTGRSRYICTKLCINN</sequence>
<gene>
    <name evidence="1" type="ORF">O6H91_01G066400</name>
</gene>
<comment type="caution">
    <text evidence="1">The sequence shown here is derived from an EMBL/GenBank/DDBJ whole genome shotgun (WGS) entry which is preliminary data.</text>
</comment>
<proteinExistence type="predicted"/>
<name>A0ACC2ERW2_DIPCM</name>
<protein>
    <submittedName>
        <fullName evidence="1">Uncharacterized protein</fullName>
    </submittedName>
</protein>
<dbReference type="Proteomes" id="UP001162992">
    <property type="component" value="Chromosome 1"/>
</dbReference>
<evidence type="ECO:0000313" key="1">
    <source>
        <dbReference type="EMBL" id="KAJ7569201.1"/>
    </source>
</evidence>